<feature type="domain" description="Histidine kinase" evidence="9">
    <location>
        <begin position="453"/>
        <end position="538"/>
    </location>
</feature>
<dbReference type="Gene3D" id="3.30.565.10">
    <property type="entry name" value="Histidine kinase-like ATPase, C-terminal domain"/>
    <property type="match status" value="1"/>
</dbReference>
<dbReference type="InterPro" id="IPR036890">
    <property type="entry name" value="HATPase_C_sf"/>
</dbReference>
<organism evidence="10 11">
    <name type="scientific">Aequorivita echinoideorum</name>
    <dbReference type="NCBI Taxonomy" id="1549647"/>
    <lineage>
        <taxon>Bacteria</taxon>
        <taxon>Pseudomonadati</taxon>
        <taxon>Bacteroidota</taxon>
        <taxon>Flavobacteriia</taxon>
        <taxon>Flavobacteriales</taxon>
        <taxon>Flavobacteriaceae</taxon>
        <taxon>Aequorivita</taxon>
    </lineage>
</organism>
<evidence type="ECO:0000256" key="7">
    <source>
        <dbReference type="SAM" id="Coils"/>
    </source>
</evidence>
<comment type="caution">
    <text evidence="10">The sequence shown here is derived from an EMBL/GenBank/DDBJ whole genome shotgun (WGS) entry which is preliminary data.</text>
</comment>
<keyword evidence="7" id="KW-0175">Coiled coil</keyword>
<dbReference type="Pfam" id="PF13424">
    <property type="entry name" value="TPR_12"/>
    <property type="match status" value="1"/>
</dbReference>
<proteinExistence type="predicted"/>
<evidence type="ECO:0000256" key="5">
    <source>
        <dbReference type="ARBA" id="ARBA00023012"/>
    </source>
</evidence>
<comment type="catalytic activity">
    <reaction evidence="1">
        <text>ATP + protein L-histidine = ADP + protein N-phospho-L-histidine.</text>
        <dbReference type="EC" id="2.7.13.3"/>
    </reaction>
</comment>
<protein>
    <recommendedName>
        <fullName evidence="2">histidine kinase</fullName>
        <ecNumber evidence="2">2.7.13.3</ecNumber>
    </recommendedName>
</protein>
<evidence type="ECO:0000256" key="1">
    <source>
        <dbReference type="ARBA" id="ARBA00000085"/>
    </source>
</evidence>
<dbReference type="SUPFAM" id="SSF55874">
    <property type="entry name" value="ATPase domain of HSP90 chaperone/DNA topoisomerase II/histidine kinase"/>
    <property type="match status" value="1"/>
</dbReference>
<feature type="repeat" description="TPR" evidence="6">
    <location>
        <begin position="99"/>
        <end position="132"/>
    </location>
</feature>
<keyword evidence="4" id="KW-0418">Kinase</keyword>
<accession>A0ABS5S638</accession>
<dbReference type="InterPro" id="IPR011990">
    <property type="entry name" value="TPR-like_helical_dom_sf"/>
</dbReference>
<keyword evidence="6" id="KW-0802">TPR repeat</keyword>
<keyword evidence="8" id="KW-0812">Transmembrane</keyword>
<dbReference type="SMART" id="SM00028">
    <property type="entry name" value="TPR"/>
    <property type="match status" value="4"/>
</dbReference>
<reference evidence="10 11" key="1">
    <citation type="submission" date="2021-05" db="EMBL/GenBank/DDBJ databases">
        <title>Aequorivita echinoideorum JCM 30378 genome.</title>
        <authorList>
            <person name="Zhang H."/>
            <person name="Li C."/>
        </authorList>
    </citation>
    <scope>NUCLEOTIDE SEQUENCE [LARGE SCALE GENOMIC DNA]</scope>
    <source>
        <strain evidence="10 11">JCM30378</strain>
    </source>
</reference>
<keyword evidence="5" id="KW-0902">Two-component regulatory system</keyword>
<feature type="coiled-coil region" evidence="7">
    <location>
        <begin position="270"/>
        <end position="358"/>
    </location>
</feature>
<evidence type="ECO:0000259" key="9">
    <source>
        <dbReference type="PROSITE" id="PS50109"/>
    </source>
</evidence>
<evidence type="ECO:0000313" key="10">
    <source>
        <dbReference type="EMBL" id="MBT0607890.1"/>
    </source>
</evidence>
<feature type="transmembrane region" description="Helical" evidence="8">
    <location>
        <begin position="321"/>
        <end position="340"/>
    </location>
</feature>
<dbReference type="PROSITE" id="PS50005">
    <property type="entry name" value="TPR"/>
    <property type="match status" value="1"/>
</dbReference>
<evidence type="ECO:0000256" key="4">
    <source>
        <dbReference type="ARBA" id="ARBA00022777"/>
    </source>
</evidence>
<dbReference type="PANTHER" id="PTHR24421">
    <property type="entry name" value="NITRATE/NITRITE SENSOR PROTEIN NARX-RELATED"/>
    <property type="match status" value="1"/>
</dbReference>
<gene>
    <name evidence="10" type="ORF">KIV10_06830</name>
</gene>
<dbReference type="CDD" id="cd16917">
    <property type="entry name" value="HATPase_UhpB-NarQ-NarX-like"/>
    <property type="match status" value="1"/>
</dbReference>
<evidence type="ECO:0000256" key="2">
    <source>
        <dbReference type="ARBA" id="ARBA00012438"/>
    </source>
</evidence>
<evidence type="ECO:0000256" key="6">
    <source>
        <dbReference type="PROSITE-ProRule" id="PRU00339"/>
    </source>
</evidence>
<name>A0ABS5S638_9FLAO</name>
<dbReference type="InterPro" id="IPR003594">
    <property type="entry name" value="HATPase_dom"/>
</dbReference>
<dbReference type="InterPro" id="IPR050482">
    <property type="entry name" value="Sensor_HK_TwoCompSys"/>
</dbReference>
<dbReference type="Gene3D" id="1.25.40.10">
    <property type="entry name" value="Tetratricopeptide repeat domain"/>
    <property type="match status" value="1"/>
</dbReference>
<dbReference type="SUPFAM" id="SSF48452">
    <property type="entry name" value="TPR-like"/>
    <property type="match status" value="2"/>
</dbReference>
<keyword evidence="8" id="KW-0472">Membrane</keyword>
<keyword evidence="3" id="KW-0808">Transferase</keyword>
<dbReference type="Pfam" id="PF02518">
    <property type="entry name" value="HATPase_c"/>
    <property type="match status" value="1"/>
</dbReference>
<evidence type="ECO:0000256" key="8">
    <source>
        <dbReference type="SAM" id="Phobius"/>
    </source>
</evidence>
<dbReference type="EC" id="2.7.13.3" evidence="2"/>
<keyword evidence="8" id="KW-1133">Transmembrane helix</keyword>
<dbReference type="Proteomes" id="UP001297092">
    <property type="component" value="Unassembled WGS sequence"/>
</dbReference>
<dbReference type="PANTHER" id="PTHR24421:SF10">
    <property type="entry name" value="NITRATE_NITRITE SENSOR PROTEIN NARQ"/>
    <property type="match status" value="1"/>
</dbReference>
<dbReference type="EMBL" id="JAHCTB010000002">
    <property type="protein sequence ID" value="MBT0607890.1"/>
    <property type="molecule type" value="Genomic_DNA"/>
</dbReference>
<dbReference type="InterPro" id="IPR019734">
    <property type="entry name" value="TPR_rpt"/>
</dbReference>
<dbReference type="InterPro" id="IPR005467">
    <property type="entry name" value="His_kinase_dom"/>
</dbReference>
<keyword evidence="11" id="KW-1185">Reference proteome</keyword>
<evidence type="ECO:0000313" key="11">
    <source>
        <dbReference type="Proteomes" id="UP001297092"/>
    </source>
</evidence>
<dbReference type="PROSITE" id="PS50109">
    <property type="entry name" value="HIS_KIN"/>
    <property type="match status" value="1"/>
</dbReference>
<evidence type="ECO:0000256" key="3">
    <source>
        <dbReference type="ARBA" id="ARBA00022679"/>
    </source>
</evidence>
<dbReference type="RefSeq" id="WP_214112730.1">
    <property type="nucleotide sequence ID" value="NZ_JAHCTB010000002.1"/>
</dbReference>
<sequence length="538" mass="61330">MPTILLNAQNPLDSTAYYYNTILNPKQRTDIPNAIQFYNLQKEKHLKENKVYKAIADLRLIAIGQLHLGESNESENTVVAALKLIDASPQSDTIRESRKGLYNQLGKIYRSTLDYNKALSAYDSALQFSKTEIDSITIHNNRATIHKDAGNYRKALDELKLALAKNNIHSNPVAYAMVLNNLGFIQSQIDDPQALQNLEKALQIREESNYLPGRYSSYHDLAEYYFQRNEKETALLYAGKAYEVAKTLNSISYLEDALSLFAVMSENPEITAYKTIRDSLEKQRQLAQNKYASVKYNVEKEQKKTAEAELEREKEKSQKRLYLFLVIAVGLVAIIIFKRLHERHKREKRKQIRQTEARISKKIHDELANGIYQVMDQVQMEPSQKAISNQLYKLYSLARDLSRNYAPIDTSAAYPQTLEEMLTQHTGATAKLILAGLHEISWGKFSAFQKETLYRVLQELMVNMKKHSAASLVAIRFEMLPKALVVHYSDNGKGVDFSQTKKGLGLAHVENRMENIKGQVTFGSKPGEGFLARLEIPL</sequence>